<dbReference type="RefSeq" id="WP_141974943.1">
    <property type="nucleotide sequence ID" value="NZ_VFPP01000001.1"/>
</dbReference>
<keyword evidence="2" id="KW-1185">Reference proteome</keyword>
<dbReference type="EMBL" id="VFPP01000001">
    <property type="protein sequence ID" value="TQM78161.1"/>
    <property type="molecule type" value="Genomic_DNA"/>
</dbReference>
<dbReference type="AlphaFoldDB" id="A0A543J5R3"/>
<accession>A0A543J5R3</accession>
<protein>
    <submittedName>
        <fullName evidence="1">Uncharacterized protein</fullName>
    </submittedName>
</protein>
<gene>
    <name evidence="1" type="ORF">FHX81_0415</name>
</gene>
<evidence type="ECO:0000313" key="2">
    <source>
        <dbReference type="Proteomes" id="UP000316628"/>
    </source>
</evidence>
<organism evidence="1 2">
    <name type="scientific">Saccharothrix saharensis</name>
    <dbReference type="NCBI Taxonomy" id="571190"/>
    <lineage>
        <taxon>Bacteria</taxon>
        <taxon>Bacillati</taxon>
        <taxon>Actinomycetota</taxon>
        <taxon>Actinomycetes</taxon>
        <taxon>Pseudonocardiales</taxon>
        <taxon>Pseudonocardiaceae</taxon>
        <taxon>Saccharothrix</taxon>
    </lineage>
</organism>
<name>A0A543J5R3_9PSEU</name>
<dbReference type="Proteomes" id="UP000316628">
    <property type="component" value="Unassembled WGS sequence"/>
</dbReference>
<reference evidence="1 2" key="1">
    <citation type="submission" date="2019-06" db="EMBL/GenBank/DDBJ databases">
        <title>Sequencing the genomes of 1000 actinobacteria strains.</title>
        <authorList>
            <person name="Klenk H.-P."/>
        </authorList>
    </citation>
    <scope>NUCLEOTIDE SEQUENCE [LARGE SCALE GENOMIC DNA]</scope>
    <source>
        <strain evidence="1 2">DSM 45456</strain>
    </source>
</reference>
<comment type="caution">
    <text evidence="1">The sequence shown here is derived from an EMBL/GenBank/DDBJ whole genome shotgun (WGS) entry which is preliminary data.</text>
</comment>
<evidence type="ECO:0000313" key="1">
    <source>
        <dbReference type="EMBL" id="TQM78161.1"/>
    </source>
</evidence>
<proteinExistence type="predicted"/>
<sequence length="278" mass="30566">MPRKQSTAARKARAYVRATEDAKYTETLRDFTTTPTTDAPPPDGFRIFDTEAAGRRLAAALRRADMVEFAEDLEATLDYEEPEDQPFDSGIAYDNERKLISGATLALAEVAARPGVLFLAEAAADLLENCYPDFTADAVRGMELPLQHLPRCRPATAAKEARRAIRALAAATDVPHGGDHEWHACKTLLDQALLHAHKAATGNDRDQARSIEPVPLLEARAELRQHPTDHHPAPLHIPETATATRCTGCGEIRISPPGQHTDPWHGHQDEQLRLYPAD</sequence>